<name>A0A9D4JIG8_DREPO</name>
<gene>
    <name evidence="3" type="ORF">DPMN_138325</name>
</gene>
<evidence type="ECO:0000313" key="4">
    <source>
        <dbReference type="Proteomes" id="UP000828390"/>
    </source>
</evidence>
<feature type="compositionally biased region" description="Polar residues" evidence="1">
    <location>
        <begin position="193"/>
        <end position="208"/>
    </location>
</feature>
<accession>A0A9D4JIG8</accession>
<sequence>MSVGVQKVDSVHEGAVFSGTNLVSDSSFVRNDTIVGLRENISDTAELISNEILNGVSDLLRTVLSETTTPGQSGNLLQNEFTTNSVILDNYSSFTTPDVTISRKEVTSQDVIGTAEKVVIGAAVIVVVLAIIAIILRLCAPYLRSRDKTKLDESDEEKTLPSIESFSSKLSGIANLGADISSTTSGFGSTPSQDCSRSTGSTPLSDWSDNAKSENRSTDGSDEMAEKRLSRPKVEFEGMSLSRSAASVTSIPVYCGDPSLRSTASNKGSPALYRKLPVDQLSHVSSGSLEPARFEQNYRDRWDDQWDPQCSMPRGNLSHLSHPSESRLSLNTLNSVTSSTSSYPSTSNPSVPTFPIPSREFVRQLYADSERRYPSSSKAQQPQKKENHVRLSPSDVRKTSH</sequence>
<feature type="transmembrane region" description="Helical" evidence="2">
    <location>
        <begin position="118"/>
        <end position="140"/>
    </location>
</feature>
<dbReference type="OrthoDB" id="6135032at2759"/>
<dbReference type="AlphaFoldDB" id="A0A9D4JIG8"/>
<proteinExistence type="predicted"/>
<feature type="compositionally biased region" description="Polar residues" evidence="1">
    <location>
        <begin position="318"/>
        <end position="327"/>
    </location>
</feature>
<feature type="compositionally biased region" description="Low complexity" evidence="1">
    <location>
        <begin position="328"/>
        <end position="353"/>
    </location>
</feature>
<comment type="caution">
    <text evidence="3">The sequence shown here is derived from an EMBL/GenBank/DDBJ whole genome shotgun (WGS) entry which is preliminary data.</text>
</comment>
<dbReference type="Proteomes" id="UP000828390">
    <property type="component" value="Unassembled WGS sequence"/>
</dbReference>
<feature type="region of interest" description="Disordered" evidence="1">
    <location>
        <begin position="184"/>
        <end position="231"/>
    </location>
</feature>
<feature type="compositionally biased region" description="Basic and acidic residues" evidence="1">
    <location>
        <begin position="383"/>
        <end position="401"/>
    </location>
</feature>
<evidence type="ECO:0000256" key="2">
    <source>
        <dbReference type="SAM" id="Phobius"/>
    </source>
</evidence>
<evidence type="ECO:0000256" key="1">
    <source>
        <dbReference type="SAM" id="MobiDB-lite"/>
    </source>
</evidence>
<organism evidence="3 4">
    <name type="scientific">Dreissena polymorpha</name>
    <name type="common">Zebra mussel</name>
    <name type="synonym">Mytilus polymorpha</name>
    <dbReference type="NCBI Taxonomy" id="45954"/>
    <lineage>
        <taxon>Eukaryota</taxon>
        <taxon>Metazoa</taxon>
        <taxon>Spiralia</taxon>
        <taxon>Lophotrochozoa</taxon>
        <taxon>Mollusca</taxon>
        <taxon>Bivalvia</taxon>
        <taxon>Autobranchia</taxon>
        <taxon>Heteroconchia</taxon>
        <taxon>Euheterodonta</taxon>
        <taxon>Imparidentia</taxon>
        <taxon>Neoheterodontei</taxon>
        <taxon>Myida</taxon>
        <taxon>Dreissenoidea</taxon>
        <taxon>Dreissenidae</taxon>
        <taxon>Dreissena</taxon>
    </lineage>
</organism>
<feature type="region of interest" description="Disordered" evidence="1">
    <location>
        <begin position="305"/>
        <end position="401"/>
    </location>
</feature>
<reference evidence="3" key="2">
    <citation type="submission" date="2020-11" db="EMBL/GenBank/DDBJ databases">
        <authorList>
            <person name="McCartney M.A."/>
            <person name="Auch B."/>
            <person name="Kono T."/>
            <person name="Mallez S."/>
            <person name="Becker A."/>
            <person name="Gohl D.M."/>
            <person name="Silverstein K.A.T."/>
            <person name="Koren S."/>
            <person name="Bechman K.B."/>
            <person name="Herman A."/>
            <person name="Abrahante J.E."/>
            <person name="Garbe J."/>
        </authorList>
    </citation>
    <scope>NUCLEOTIDE SEQUENCE</scope>
    <source>
        <strain evidence="3">Duluth1</strain>
        <tissue evidence="3">Whole animal</tissue>
    </source>
</reference>
<keyword evidence="2" id="KW-0472">Membrane</keyword>
<protein>
    <submittedName>
        <fullName evidence="3">Uncharacterized protein</fullName>
    </submittedName>
</protein>
<keyword evidence="4" id="KW-1185">Reference proteome</keyword>
<reference evidence="3" key="1">
    <citation type="journal article" date="2019" name="bioRxiv">
        <title>The Genome of the Zebra Mussel, Dreissena polymorpha: A Resource for Invasive Species Research.</title>
        <authorList>
            <person name="McCartney M.A."/>
            <person name="Auch B."/>
            <person name="Kono T."/>
            <person name="Mallez S."/>
            <person name="Zhang Y."/>
            <person name="Obille A."/>
            <person name="Becker A."/>
            <person name="Abrahante J.E."/>
            <person name="Garbe J."/>
            <person name="Badalamenti J.P."/>
            <person name="Herman A."/>
            <person name="Mangelson H."/>
            <person name="Liachko I."/>
            <person name="Sullivan S."/>
            <person name="Sone E.D."/>
            <person name="Koren S."/>
            <person name="Silverstein K.A.T."/>
            <person name="Beckman K.B."/>
            <person name="Gohl D.M."/>
        </authorList>
    </citation>
    <scope>NUCLEOTIDE SEQUENCE</scope>
    <source>
        <strain evidence="3">Duluth1</strain>
        <tissue evidence="3">Whole animal</tissue>
    </source>
</reference>
<feature type="compositionally biased region" description="Basic and acidic residues" evidence="1">
    <location>
        <begin position="209"/>
        <end position="231"/>
    </location>
</feature>
<evidence type="ECO:0000313" key="3">
    <source>
        <dbReference type="EMBL" id="KAH3809943.1"/>
    </source>
</evidence>
<keyword evidence="2" id="KW-0812">Transmembrane</keyword>
<dbReference type="EMBL" id="JAIWYP010000006">
    <property type="protein sequence ID" value="KAH3809943.1"/>
    <property type="molecule type" value="Genomic_DNA"/>
</dbReference>
<keyword evidence="2" id="KW-1133">Transmembrane helix</keyword>